<keyword evidence="4" id="KW-0648">Protein biosynthesis</keyword>
<dbReference type="InterPro" id="IPR006075">
    <property type="entry name" value="Asn/Gln-tRNA_Trfase_suB/E_cat"/>
</dbReference>
<sequence length="526" mass="58668">MKSLLTETTCKCSDYLTRCNVHSHFTLPQRQHVFPLSVAPFDAALPGSMPILNRDCVVWAVVAALALNCRINPLSRFDRKHYFYADLPAGFQITQHSHPIAEDGWLEYVWKLPAINSPPQDTGKSLHDEKNRRSLIDLNRAGVALIEIVTDPDFGTSYQAAAFVDELATLLHHIRVCSANMSTGEMRVDINVSVGPSTSQQGSVVEVKNVNSLRAIRHAIDYEISRQCRIFRSGGTIINETRSFDPISNKTIQVRDKEVVQDYRFLPEPNLPPLRILESCEACSSMKTPSLPRKICIGCIRLQHEADIIRLPNQLRQNLVFQHGLPLERASPLVEKPQLRSLYLSTSALILSQLSSFEEQIVAVQGVSGNELEKIVYRETAFWCSGLLYSIFRDTPDLCLPSPVQLSQFVVMTLSGQIFGTGAEQVLNDLCAEGASADALEIAGRIGVLLDHDLAQIRSICVHFIESNPALVLKYIRKGRKRRLLQLMASRIVHSSEGTQLLHAGLVERCLSDLLDRVKDDGTLVK</sequence>
<evidence type="ECO:0000259" key="5">
    <source>
        <dbReference type="Pfam" id="PF02934"/>
    </source>
</evidence>
<evidence type="ECO:0000256" key="2">
    <source>
        <dbReference type="ARBA" id="ARBA00022741"/>
    </source>
</evidence>
<dbReference type="InterPro" id="IPR017958">
    <property type="entry name" value="Gln-tRNA_amidoTrfase_suB_CS"/>
</dbReference>
<dbReference type="PANTHER" id="PTHR11659">
    <property type="entry name" value="GLUTAMYL-TRNA GLN AMIDOTRANSFERASE SUBUNIT B MITOCHONDRIAL AND PROKARYOTIC PET112-RELATED"/>
    <property type="match status" value="1"/>
</dbReference>
<evidence type="ECO:0000313" key="7">
    <source>
        <dbReference type="Proteomes" id="UP001651158"/>
    </source>
</evidence>
<dbReference type="SUPFAM" id="SSF55931">
    <property type="entry name" value="Glutamine synthetase/guanido kinase"/>
    <property type="match status" value="1"/>
</dbReference>
<protein>
    <submittedName>
        <fullName evidence="6">Glutamyl-tRNA Gln amidotransferase subunit B mitochondrial</fullName>
    </submittedName>
</protein>
<keyword evidence="1" id="KW-0436">Ligase</keyword>
<keyword evidence="2" id="KW-0547">Nucleotide-binding</keyword>
<gene>
    <name evidence="6" type="ORF">TcWFU_007817</name>
</gene>
<organism evidence="6 7">
    <name type="scientific">Taenia crassiceps</name>
    <dbReference type="NCBI Taxonomy" id="6207"/>
    <lineage>
        <taxon>Eukaryota</taxon>
        <taxon>Metazoa</taxon>
        <taxon>Spiralia</taxon>
        <taxon>Lophotrochozoa</taxon>
        <taxon>Platyhelminthes</taxon>
        <taxon>Cestoda</taxon>
        <taxon>Eucestoda</taxon>
        <taxon>Cyclophyllidea</taxon>
        <taxon>Taeniidae</taxon>
        <taxon>Taenia</taxon>
    </lineage>
</organism>
<evidence type="ECO:0000256" key="3">
    <source>
        <dbReference type="ARBA" id="ARBA00022840"/>
    </source>
</evidence>
<dbReference type="EMBL" id="JAKROA010000002">
    <property type="protein sequence ID" value="KAL5110715.1"/>
    <property type="molecule type" value="Genomic_DNA"/>
</dbReference>
<evidence type="ECO:0000313" key="6">
    <source>
        <dbReference type="EMBL" id="KAL5110715.1"/>
    </source>
</evidence>
<keyword evidence="7" id="KW-1185">Reference proteome</keyword>
<proteinExistence type="predicted"/>
<dbReference type="Proteomes" id="UP001651158">
    <property type="component" value="Unassembled WGS sequence"/>
</dbReference>
<dbReference type="Pfam" id="PF02934">
    <property type="entry name" value="GatB_N"/>
    <property type="match status" value="1"/>
</dbReference>
<keyword evidence="3" id="KW-0067">ATP-binding</keyword>
<dbReference type="PANTHER" id="PTHR11659:SF0">
    <property type="entry name" value="GLUTAMYL-TRNA(GLN) AMIDOTRANSFERASE SUBUNIT B, MITOCHONDRIAL"/>
    <property type="match status" value="1"/>
</dbReference>
<evidence type="ECO:0000256" key="1">
    <source>
        <dbReference type="ARBA" id="ARBA00022598"/>
    </source>
</evidence>
<feature type="domain" description="Aspartyl/Glutamyl-tRNA(Gln) amidotransferase subunit B/E catalytic" evidence="5">
    <location>
        <begin position="37"/>
        <end position="278"/>
    </location>
</feature>
<accession>A0ABR4QM27</accession>
<dbReference type="InterPro" id="IPR017959">
    <property type="entry name" value="Asn/Gln-tRNA_amidoTrfase_suB/E"/>
</dbReference>
<reference evidence="6 7" key="1">
    <citation type="journal article" date="2022" name="Front. Cell. Infect. Microbiol.">
        <title>The Genomes of Two Strains of Taenia crassiceps the Animal Model for the Study of Human Cysticercosis.</title>
        <authorList>
            <person name="Bobes R.J."/>
            <person name="Estrada K."/>
            <person name="Rios-Valencia D.G."/>
            <person name="Calderon-Gallegos A."/>
            <person name="de la Torre P."/>
            <person name="Carrero J.C."/>
            <person name="Sanchez-Flores A."/>
            <person name="Laclette J.P."/>
        </authorList>
    </citation>
    <scope>NUCLEOTIDE SEQUENCE [LARGE SCALE GENOMIC DNA]</scope>
    <source>
        <strain evidence="6">WFUcys</strain>
    </source>
</reference>
<name>A0ABR4QM27_9CEST</name>
<dbReference type="PROSITE" id="PS01234">
    <property type="entry name" value="GATB"/>
    <property type="match status" value="1"/>
</dbReference>
<evidence type="ECO:0000256" key="4">
    <source>
        <dbReference type="ARBA" id="ARBA00022917"/>
    </source>
</evidence>
<comment type="caution">
    <text evidence="6">The sequence shown here is derived from an EMBL/GenBank/DDBJ whole genome shotgun (WGS) entry which is preliminary data.</text>
</comment>
<dbReference type="InterPro" id="IPR014746">
    <property type="entry name" value="Gln_synth/guanido_kin_cat_dom"/>
</dbReference>